<gene>
    <name evidence="2" type="ORF">F511_11722</name>
</gene>
<feature type="region of interest" description="Disordered" evidence="1">
    <location>
        <begin position="396"/>
        <end position="422"/>
    </location>
</feature>
<organism evidence="2 3">
    <name type="scientific">Dorcoceras hygrometricum</name>
    <dbReference type="NCBI Taxonomy" id="472368"/>
    <lineage>
        <taxon>Eukaryota</taxon>
        <taxon>Viridiplantae</taxon>
        <taxon>Streptophyta</taxon>
        <taxon>Embryophyta</taxon>
        <taxon>Tracheophyta</taxon>
        <taxon>Spermatophyta</taxon>
        <taxon>Magnoliopsida</taxon>
        <taxon>eudicotyledons</taxon>
        <taxon>Gunneridae</taxon>
        <taxon>Pentapetalae</taxon>
        <taxon>asterids</taxon>
        <taxon>lamiids</taxon>
        <taxon>Lamiales</taxon>
        <taxon>Gesneriaceae</taxon>
        <taxon>Didymocarpoideae</taxon>
        <taxon>Trichosporeae</taxon>
        <taxon>Loxocarpinae</taxon>
        <taxon>Dorcoceras</taxon>
    </lineage>
</organism>
<evidence type="ECO:0000313" key="2">
    <source>
        <dbReference type="EMBL" id="KZV16796.1"/>
    </source>
</evidence>
<protein>
    <submittedName>
        <fullName evidence="2">Uncharacterized protein</fullName>
    </submittedName>
</protein>
<keyword evidence="3" id="KW-1185">Reference proteome</keyword>
<evidence type="ECO:0000256" key="1">
    <source>
        <dbReference type="SAM" id="MobiDB-lite"/>
    </source>
</evidence>
<dbReference type="Proteomes" id="UP000250235">
    <property type="component" value="Unassembled WGS sequence"/>
</dbReference>
<dbReference type="AlphaFoldDB" id="A0A2Z7A5R0"/>
<feature type="region of interest" description="Disordered" evidence="1">
    <location>
        <begin position="214"/>
        <end position="255"/>
    </location>
</feature>
<feature type="compositionally biased region" description="Polar residues" evidence="1">
    <location>
        <begin position="289"/>
        <end position="298"/>
    </location>
</feature>
<reference evidence="2 3" key="1">
    <citation type="journal article" date="2015" name="Proc. Natl. Acad. Sci. U.S.A.">
        <title>The resurrection genome of Boea hygrometrica: A blueprint for survival of dehydration.</title>
        <authorList>
            <person name="Xiao L."/>
            <person name="Yang G."/>
            <person name="Zhang L."/>
            <person name="Yang X."/>
            <person name="Zhao S."/>
            <person name="Ji Z."/>
            <person name="Zhou Q."/>
            <person name="Hu M."/>
            <person name="Wang Y."/>
            <person name="Chen M."/>
            <person name="Xu Y."/>
            <person name="Jin H."/>
            <person name="Xiao X."/>
            <person name="Hu G."/>
            <person name="Bao F."/>
            <person name="Hu Y."/>
            <person name="Wan P."/>
            <person name="Li L."/>
            <person name="Deng X."/>
            <person name="Kuang T."/>
            <person name="Xiang C."/>
            <person name="Zhu J.K."/>
            <person name="Oliver M.J."/>
            <person name="He Y."/>
        </authorList>
    </citation>
    <scope>NUCLEOTIDE SEQUENCE [LARGE SCALE GENOMIC DNA]</scope>
    <source>
        <strain evidence="3">cv. XS01</strain>
    </source>
</reference>
<feature type="region of interest" description="Disordered" evidence="1">
    <location>
        <begin position="274"/>
        <end position="321"/>
    </location>
</feature>
<proteinExistence type="predicted"/>
<feature type="compositionally biased region" description="Basic and acidic residues" evidence="1">
    <location>
        <begin position="413"/>
        <end position="422"/>
    </location>
</feature>
<feature type="compositionally biased region" description="Low complexity" evidence="1">
    <location>
        <begin position="305"/>
        <end position="315"/>
    </location>
</feature>
<feature type="compositionally biased region" description="Polar residues" evidence="1">
    <location>
        <begin position="219"/>
        <end position="231"/>
    </location>
</feature>
<feature type="compositionally biased region" description="Basic and acidic residues" evidence="1">
    <location>
        <begin position="234"/>
        <end position="243"/>
    </location>
</feature>
<accession>A0A2Z7A5R0</accession>
<sequence length="422" mass="46110">MAASSFVNAMQVDFESVLAMEHTGMVRMFKSLEDTGLKGFLEVYNSVFEGAITEFFVNAKVIAGNIVSFVANRKMVVMKDVFGEAFGLPTKGMVGFINLSDHTVVDMRRRFSGSDVPFRAPSKKNEMKMEYRLLHDIVAKALCAKAGSFDMVTSENPRLQSQGFAVRLSVLLERLVKADLGESVKLHLQKVLNNKYVHTYIKKNMNVILVGESSKQTEDTASGTEGGQSQMAKPMEKEVETVVKKQKNRKEKVVPAVKKQKVVVSKPVEARIQAAPVKTQRTKKVKSAAGNQGESQPSPVLENPAAADDASTAGAPEVTMETTPVVARQVDDTPPLLIKKSMWSVVTEQRKRLLPTKISQSCPRPKGRLLRQPALEGLKRSARMDSPRKVGRNKFRRGAAAAARGGHGGGGGLERRAAAKVC</sequence>
<evidence type="ECO:0000313" key="3">
    <source>
        <dbReference type="Proteomes" id="UP000250235"/>
    </source>
</evidence>
<dbReference type="OrthoDB" id="1751168at2759"/>
<name>A0A2Z7A5R0_9LAMI</name>
<dbReference type="EMBL" id="KV018567">
    <property type="protein sequence ID" value="KZV16796.1"/>
    <property type="molecule type" value="Genomic_DNA"/>
</dbReference>